<keyword evidence="1" id="KW-0732">Signal</keyword>
<evidence type="ECO:0000256" key="1">
    <source>
        <dbReference type="SAM" id="SignalP"/>
    </source>
</evidence>
<reference evidence="2 3" key="1">
    <citation type="submission" date="2019-05" db="EMBL/GenBank/DDBJ databases">
        <title>Another draft genome of Portunus trituberculatus and its Hox gene families provides insights of decapod evolution.</title>
        <authorList>
            <person name="Jeong J.-H."/>
            <person name="Song I."/>
            <person name="Kim S."/>
            <person name="Choi T."/>
            <person name="Kim D."/>
            <person name="Ryu S."/>
            <person name="Kim W."/>
        </authorList>
    </citation>
    <scope>NUCLEOTIDE SEQUENCE [LARGE SCALE GENOMIC DNA]</scope>
    <source>
        <tissue evidence="2">Muscle</tissue>
    </source>
</reference>
<name>A0A5B7HPN6_PORTR</name>
<accession>A0A5B7HPN6</accession>
<evidence type="ECO:0000313" key="3">
    <source>
        <dbReference type="Proteomes" id="UP000324222"/>
    </source>
</evidence>
<comment type="caution">
    <text evidence="2">The sequence shown here is derived from an EMBL/GenBank/DDBJ whole genome shotgun (WGS) entry which is preliminary data.</text>
</comment>
<dbReference type="AlphaFoldDB" id="A0A5B7HPN6"/>
<evidence type="ECO:0000313" key="2">
    <source>
        <dbReference type="EMBL" id="MPC70648.1"/>
    </source>
</evidence>
<dbReference type="EMBL" id="VSRR010031491">
    <property type="protein sequence ID" value="MPC70648.1"/>
    <property type="molecule type" value="Genomic_DNA"/>
</dbReference>
<gene>
    <name evidence="2" type="ORF">E2C01_064903</name>
</gene>
<protein>
    <submittedName>
        <fullName evidence="2">Uncharacterized protein</fullName>
    </submittedName>
</protein>
<dbReference type="Proteomes" id="UP000324222">
    <property type="component" value="Unassembled WGS sequence"/>
</dbReference>
<feature type="signal peptide" evidence="1">
    <location>
        <begin position="1"/>
        <end position="44"/>
    </location>
</feature>
<proteinExistence type="predicted"/>
<feature type="chain" id="PRO_5022700612" evidence="1">
    <location>
        <begin position="45"/>
        <end position="73"/>
    </location>
</feature>
<sequence length="73" mass="8954">MMNQGRHSMQWRHRCGAPAWWWARRPSLMLYCWAGYMLGDQVNGERERVRLSMRELIKLHPLMMVLSVRRRRI</sequence>
<organism evidence="2 3">
    <name type="scientific">Portunus trituberculatus</name>
    <name type="common">Swimming crab</name>
    <name type="synonym">Neptunus trituberculatus</name>
    <dbReference type="NCBI Taxonomy" id="210409"/>
    <lineage>
        <taxon>Eukaryota</taxon>
        <taxon>Metazoa</taxon>
        <taxon>Ecdysozoa</taxon>
        <taxon>Arthropoda</taxon>
        <taxon>Crustacea</taxon>
        <taxon>Multicrustacea</taxon>
        <taxon>Malacostraca</taxon>
        <taxon>Eumalacostraca</taxon>
        <taxon>Eucarida</taxon>
        <taxon>Decapoda</taxon>
        <taxon>Pleocyemata</taxon>
        <taxon>Brachyura</taxon>
        <taxon>Eubrachyura</taxon>
        <taxon>Portunoidea</taxon>
        <taxon>Portunidae</taxon>
        <taxon>Portuninae</taxon>
        <taxon>Portunus</taxon>
    </lineage>
</organism>
<keyword evidence="3" id="KW-1185">Reference proteome</keyword>